<gene>
    <name evidence="3" type="ORF">O1G21_35445</name>
</gene>
<dbReference type="InterPro" id="IPR006311">
    <property type="entry name" value="TAT_signal"/>
</dbReference>
<feature type="domain" description="Beta-lactamase-related" evidence="2">
    <location>
        <begin position="96"/>
        <end position="381"/>
    </location>
</feature>
<dbReference type="EMBL" id="CP115450">
    <property type="protein sequence ID" value="WBP90645.1"/>
    <property type="molecule type" value="Genomic_DNA"/>
</dbReference>
<dbReference type="Gene3D" id="3.40.710.10">
    <property type="entry name" value="DD-peptidase/beta-lactamase superfamily"/>
    <property type="match status" value="1"/>
</dbReference>
<evidence type="ECO:0000256" key="1">
    <source>
        <dbReference type="SAM" id="SignalP"/>
    </source>
</evidence>
<dbReference type="Proteomes" id="UP001212821">
    <property type="component" value="Chromosome"/>
</dbReference>
<dbReference type="Pfam" id="PF00144">
    <property type="entry name" value="Beta-lactamase"/>
    <property type="match status" value="1"/>
</dbReference>
<dbReference type="SUPFAM" id="SSF56601">
    <property type="entry name" value="beta-lactamase/transpeptidase-like"/>
    <property type="match status" value="1"/>
</dbReference>
<keyword evidence="3" id="KW-0378">Hydrolase</keyword>
<organism evidence="3 4">
    <name type="scientific">Kitasatospora cathayae</name>
    <dbReference type="NCBI Taxonomy" id="3004092"/>
    <lineage>
        <taxon>Bacteria</taxon>
        <taxon>Bacillati</taxon>
        <taxon>Actinomycetota</taxon>
        <taxon>Actinomycetes</taxon>
        <taxon>Kitasatosporales</taxon>
        <taxon>Streptomycetaceae</taxon>
        <taxon>Kitasatospora</taxon>
    </lineage>
</organism>
<keyword evidence="1" id="KW-0732">Signal</keyword>
<feature type="chain" id="PRO_5045622867" evidence="1">
    <location>
        <begin position="37"/>
        <end position="438"/>
    </location>
</feature>
<keyword evidence="4" id="KW-1185">Reference proteome</keyword>
<accession>A0ABY7QD15</accession>
<dbReference type="GO" id="GO:0016787">
    <property type="term" value="F:hydrolase activity"/>
    <property type="evidence" value="ECO:0007669"/>
    <property type="project" value="UniProtKB-KW"/>
</dbReference>
<dbReference type="InterPro" id="IPR001466">
    <property type="entry name" value="Beta-lactam-related"/>
</dbReference>
<evidence type="ECO:0000259" key="2">
    <source>
        <dbReference type="Pfam" id="PF00144"/>
    </source>
</evidence>
<dbReference type="PANTHER" id="PTHR46825:SF7">
    <property type="entry name" value="D-ALANYL-D-ALANINE CARBOXYPEPTIDASE"/>
    <property type="match status" value="1"/>
</dbReference>
<proteinExistence type="predicted"/>
<evidence type="ECO:0000313" key="3">
    <source>
        <dbReference type="EMBL" id="WBP90645.1"/>
    </source>
</evidence>
<dbReference type="InterPro" id="IPR012338">
    <property type="entry name" value="Beta-lactam/transpept-like"/>
</dbReference>
<dbReference type="RefSeq" id="WP_270149560.1">
    <property type="nucleotide sequence ID" value="NZ_CP115450.1"/>
</dbReference>
<dbReference type="PROSITE" id="PS51318">
    <property type="entry name" value="TAT"/>
    <property type="match status" value="1"/>
</dbReference>
<sequence>MTADPTVPRRGRRRPALRAALTIAAGAGLLATLAPAAVARPVGSSSASGCHGAVHLTAADRADRTDSAEGRADWAAADAALAGLTGPGYGTSALGAVRENGRLVWRNATGVADLGTGRPADPDGRFRIGSTTKTFVATTLLQLVGERRLDLDDRLECLLPGVVPNSTAITVRQLLNHTSGIANYTQDPAFEFTDQDWLTDRRFQPYSLQALVDIADRYPPAFPPGRDWGYSNTNFVLIGMIIEKLTGHSWQEEVTRRIIRPLHLTGTSMPGNSPFIPGPHAHGYLKTDAGPADVTLLDPSMAGSAGAGISTTADLTTFVGALLGGRLLPPAELAEMQRTSPNGGGRSYGLGLQRVDTPCGTFWGHAGGIPGYSTLMLGSADGKRQFAASLTVYDVGDGTAANAAWNRLTATALCGTQAPALDPSAVPGPVPDLARPGS</sequence>
<dbReference type="InterPro" id="IPR050491">
    <property type="entry name" value="AmpC-like"/>
</dbReference>
<reference evidence="4" key="1">
    <citation type="submission" date="2022-12" db="EMBL/GenBank/DDBJ databases">
        <authorList>
            <person name="Mo P."/>
        </authorList>
    </citation>
    <scope>NUCLEOTIDE SEQUENCE [LARGE SCALE GENOMIC DNA]</scope>
    <source>
        <strain evidence="4">HUAS 3-15</strain>
    </source>
</reference>
<evidence type="ECO:0000313" key="4">
    <source>
        <dbReference type="Proteomes" id="UP001212821"/>
    </source>
</evidence>
<feature type="signal peptide" evidence="1">
    <location>
        <begin position="1"/>
        <end position="36"/>
    </location>
</feature>
<dbReference type="PANTHER" id="PTHR46825">
    <property type="entry name" value="D-ALANYL-D-ALANINE-CARBOXYPEPTIDASE/ENDOPEPTIDASE AMPH"/>
    <property type="match status" value="1"/>
</dbReference>
<protein>
    <submittedName>
        <fullName evidence="3">Serine hydrolase</fullName>
    </submittedName>
</protein>
<name>A0ABY7QD15_9ACTN</name>